<accession>A0A024FVC4</accession>
<evidence type="ECO:0000313" key="2">
    <source>
        <dbReference type="Proteomes" id="UP000053237"/>
    </source>
</evidence>
<reference evidence="1 2" key="1">
    <citation type="submission" date="2012-05" db="EMBL/GenBank/DDBJ databases">
        <title>Recombination and specialization in a pathogen metapopulation.</title>
        <authorList>
            <person name="Gardiner A."/>
            <person name="Kemen E."/>
            <person name="Schultz-Larsen T."/>
            <person name="MacLean D."/>
            <person name="Van Oosterhout C."/>
            <person name="Jones J.D.G."/>
        </authorList>
    </citation>
    <scope>NUCLEOTIDE SEQUENCE [LARGE SCALE GENOMIC DNA]</scope>
    <source>
        <strain evidence="1 2">Ac Nc2</strain>
    </source>
</reference>
<evidence type="ECO:0000313" key="1">
    <source>
        <dbReference type="EMBL" id="CCI11113.1"/>
    </source>
</evidence>
<dbReference type="InParanoid" id="A0A024FVC4"/>
<dbReference type="EMBL" id="CAIX01000552">
    <property type="protein sequence ID" value="CCI11113.1"/>
    <property type="molecule type" value="Genomic_DNA"/>
</dbReference>
<sequence length="101" mass="11248">MDVLLILACRDAHSIASHSASISSYLNAKMTWKSVVPGDSKSEQSASNKIIHPRKSFLRGLLAWLSMVKAILETQNLGLIRLDRCTQSKKRKRAINAKQNT</sequence>
<organism evidence="1 2">
    <name type="scientific">Albugo candida</name>
    <dbReference type="NCBI Taxonomy" id="65357"/>
    <lineage>
        <taxon>Eukaryota</taxon>
        <taxon>Sar</taxon>
        <taxon>Stramenopiles</taxon>
        <taxon>Oomycota</taxon>
        <taxon>Peronosporomycetes</taxon>
        <taxon>Albuginales</taxon>
        <taxon>Albuginaceae</taxon>
        <taxon>Albugo</taxon>
    </lineage>
</organism>
<protein>
    <submittedName>
        <fullName evidence="1">Uncharacterized protein</fullName>
    </submittedName>
</protein>
<proteinExistence type="predicted"/>
<dbReference type="AlphaFoldDB" id="A0A024FVC4"/>
<dbReference type="Proteomes" id="UP000053237">
    <property type="component" value="Unassembled WGS sequence"/>
</dbReference>
<keyword evidence="2" id="KW-1185">Reference proteome</keyword>
<name>A0A024FVC4_9STRA</name>
<comment type="caution">
    <text evidence="1">The sequence shown here is derived from an EMBL/GenBank/DDBJ whole genome shotgun (WGS) entry which is preliminary data.</text>
</comment>
<gene>
    <name evidence="1" type="ORF">BN9_123900</name>
</gene>